<evidence type="ECO:0000313" key="4">
    <source>
        <dbReference type="Proteomes" id="UP000253426"/>
    </source>
</evidence>
<feature type="signal peptide" evidence="1">
    <location>
        <begin position="1"/>
        <end position="18"/>
    </location>
</feature>
<keyword evidence="1" id="KW-0732">Signal</keyword>
<dbReference type="Pfam" id="PF06439">
    <property type="entry name" value="3keto-disac_hyd"/>
    <property type="match status" value="1"/>
</dbReference>
<dbReference type="InterPro" id="IPR010496">
    <property type="entry name" value="AL/BT2_dom"/>
</dbReference>
<organism evidence="3 4">
    <name type="scientific">Roseimicrobium gellanilyticum</name>
    <dbReference type="NCBI Taxonomy" id="748857"/>
    <lineage>
        <taxon>Bacteria</taxon>
        <taxon>Pseudomonadati</taxon>
        <taxon>Verrucomicrobiota</taxon>
        <taxon>Verrucomicrobiia</taxon>
        <taxon>Verrucomicrobiales</taxon>
        <taxon>Verrucomicrobiaceae</taxon>
        <taxon>Roseimicrobium</taxon>
    </lineage>
</organism>
<reference evidence="3 4" key="1">
    <citation type="submission" date="2018-06" db="EMBL/GenBank/DDBJ databases">
        <title>Genomic Encyclopedia of Type Strains, Phase IV (KMG-IV): sequencing the most valuable type-strain genomes for metagenomic binning, comparative biology and taxonomic classification.</title>
        <authorList>
            <person name="Goeker M."/>
        </authorList>
    </citation>
    <scope>NUCLEOTIDE SEQUENCE [LARGE SCALE GENOMIC DNA]</scope>
    <source>
        <strain evidence="3 4">DSM 25532</strain>
    </source>
</reference>
<dbReference type="Proteomes" id="UP000253426">
    <property type="component" value="Unassembled WGS sequence"/>
</dbReference>
<sequence>MKPLSLFILLATSTLGFAAEPVSLFNGKDLDNWSFKTGKGTPKWEVAAAKVDESNPKLLTRAGGGSGSGIGGLAGDIISSQSSLVNFATKHGDSVDIYSKEKFGSCLIELEVMVPKGSNSGIYVMGEYEVQVFDSSGKADDKMGPGDMGAIYGAAVPKVNACKAPGEWQKYVIDWQAPKFDASGKKIANAKFIKVELNGKVMHENLEMPGPTPSGVTGKEAAEGPIMFQGDHGPVAYRNIKITPR</sequence>
<dbReference type="AlphaFoldDB" id="A0A366HIC3"/>
<accession>A0A366HIC3</accession>
<dbReference type="GO" id="GO:0016787">
    <property type="term" value="F:hydrolase activity"/>
    <property type="evidence" value="ECO:0007669"/>
    <property type="project" value="InterPro"/>
</dbReference>
<keyword evidence="4" id="KW-1185">Reference proteome</keyword>
<feature type="chain" id="PRO_5016941927" evidence="1">
    <location>
        <begin position="19"/>
        <end position="245"/>
    </location>
</feature>
<evidence type="ECO:0000256" key="1">
    <source>
        <dbReference type="SAM" id="SignalP"/>
    </source>
</evidence>
<comment type="caution">
    <text evidence="3">The sequence shown here is derived from an EMBL/GenBank/DDBJ whole genome shotgun (WGS) entry which is preliminary data.</text>
</comment>
<evidence type="ECO:0000259" key="2">
    <source>
        <dbReference type="Pfam" id="PF06439"/>
    </source>
</evidence>
<dbReference type="OrthoDB" id="190957at2"/>
<dbReference type="EMBL" id="QNRR01000006">
    <property type="protein sequence ID" value="RBP42412.1"/>
    <property type="molecule type" value="Genomic_DNA"/>
</dbReference>
<gene>
    <name evidence="3" type="ORF">DES53_106118</name>
</gene>
<name>A0A366HIC3_9BACT</name>
<dbReference type="Gene3D" id="2.60.120.560">
    <property type="entry name" value="Exo-inulinase, domain 1"/>
    <property type="match status" value="1"/>
</dbReference>
<evidence type="ECO:0000313" key="3">
    <source>
        <dbReference type="EMBL" id="RBP42412.1"/>
    </source>
</evidence>
<dbReference type="RefSeq" id="WP_113959547.1">
    <property type="nucleotide sequence ID" value="NZ_QNRR01000006.1"/>
</dbReference>
<feature type="domain" description="3-keto-alpha-glucoside-1,2-lyase/3-keto-2-hydroxy-glucal hydratase" evidence="2">
    <location>
        <begin position="21"/>
        <end position="243"/>
    </location>
</feature>
<protein>
    <submittedName>
        <fullName evidence="3">Uncharacterized protein DUF1080</fullName>
    </submittedName>
</protein>
<proteinExistence type="predicted"/>